<dbReference type="GO" id="GO:0004765">
    <property type="term" value="F:shikimate kinase activity"/>
    <property type="evidence" value="ECO:0007669"/>
    <property type="project" value="UniProtKB-EC"/>
</dbReference>
<keyword evidence="6" id="KW-0057">Aromatic amino acid biosynthesis</keyword>
<dbReference type="AlphaFoldDB" id="M1PWY1"/>
<keyword evidence="5" id="KW-0067">ATP-binding</keyword>
<organism evidence="7">
    <name type="scientific">uncultured organism</name>
    <dbReference type="NCBI Taxonomy" id="155900"/>
    <lineage>
        <taxon>unclassified sequences</taxon>
        <taxon>environmental samples</taxon>
    </lineage>
</organism>
<dbReference type="HAMAP" id="MF_00109">
    <property type="entry name" value="Shikimate_kinase"/>
    <property type="match status" value="1"/>
</dbReference>
<evidence type="ECO:0000256" key="6">
    <source>
        <dbReference type="ARBA" id="ARBA00023141"/>
    </source>
</evidence>
<sequence length="173" mass="19716">MPGSGKSTLGKELASHLDWAFIDTDNLLTAWFGLKLEQLLSSLGLEGFLQAEKMVVQELILHRCIIATGGSVIYSENAMRKLQQIGLITYLHADYRIIEKRVSQNPQRGLVAPKGQDLWEVYQERVPLYREYAELEISTQTGTLQECVYNLMEGLNEKENFPEIKRILDRGTE</sequence>
<keyword evidence="2 7" id="KW-0808">Transferase</keyword>
<dbReference type="PANTHER" id="PTHR21087">
    <property type="entry name" value="SHIKIMATE KINASE"/>
    <property type="match status" value="1"/>
</dbReference>
<evidence type="ECO:0000256" key="1">
    <source>
        <dbReference type="ARBA" id="ARBA00022605"/>
    </source>
</evidence>
<evidence type="ECO:0000256" key="5">
    <source>
        <dbReference type="ARBA" id="ARBA00022840"/>
    </source>
</evidence>
<protein>
    <submittedName>
        <fullName evidence="7">Shikimate kinase</fullName>
        <ecNumber evidence="7">2.7.1.71</ecNumber>
    </submittedName>
</protein>
<dbReference type="EC" id="2.7.1.71" evidence="7"/>
<keyword evidence="1" id="KW-0028">Amino-acid biosynthesis</keyword>
<gene>
    <name evidence="7" type="ORF">FLSS-16_0010</name>
</gene>
<dbReference type="GO" id="GO:0005524">
    <property type="term" value="F:ATP binding"/>
    <property type="evidence" value="ECO:0007669"/>
    <property type="project" value="UniProtKB-KW"/>
</dbReference>
<reference evidence="7" key="1">
    <citation type="journal article" date="2013" name="Syst. Appl. Microbiol.">
        <title>New insights into the archaeal diversity of a hypersaline microbial mat obtained by a metagenomic approach.</title>
        <authorList>
            <person name="Lopez-Lopez A."/>
            <person name="Richter M."/>
            <person name="Pena A."/>
            <person name="Tamames J."/>
            <person name="Rossello-Mora R."/>
        </authorList>
    </citation>
    <scope>NUCLEOTIDE SEQUENCE</scope>
</reference>
<evidence type="ECO:0000256" key="3">
    <source>
        <dbReference type="ARBA" id="ARBA00022741"/>
    </source>
</evidence>
<evidence type="ECO:0000313" key="7">
    <source>
        <dbReference type="EMBL" id="AGF93669.1"/>
    </source>
</evidence>
<name>M1PWY1_9ZZZZ</name>
<dbReference type="PRINTS" id="PR01100">
    <property type="entry name" value="SHIKIMTKNASE"/>
</dbReference>
<dbReference type="SUPFAM" id="SSF52540">
    <property type="entry name" value="P-loop containing nucleoside triphosphate hydrolases"/>
    <property type="match status" value="1"/>
</dbReference>
<keyword evidence="4 7" id="KW-0418">Kinase</keyword>
<dbReference type="InterPro" id="IPR031322">
    <property type="entry name" value="Shikimate/glucono_kinase"/>
</dbReference>
<dbReference type="GO" id="GO:0009073">
    <property type="term" value="P:aromatic amino acid family biosynthetic process"/>
    <property type="evidence" value="ECO:0007669"/>
    <property type="project" value="UniProtKB-KW"/>
</dbReference>
<dbReference type="CDD" id="cd00464">
    <property type="entry name" value="SK"/>
    <property type="match status" value="1"/>
</dbReference>
<dbReference type="PANTHER" id="PTHR21087:SF16">
    <property type="entry name" value="SHIKIMATE KINASE 1, CHLOROPLASTIC"/>
    <property type="match status" value="1"/>
</dbReference>
<dbReference type="GO" id="GO:0008652">
    <property type="term" value="P:amino acid biosynthetic process"/>
    <property type="evidence" value="ECO:0007669"/>
    <property type="project" value="UniProtKB-KW"/>
</dbReference>
<evidence type="ECO:0000256" key="4">
    <source>
        <dbReference type="ARBA" id="ARBA00022777"/>
    </source>
</evidence>
<dbReference type="InterPro" id="IPR000623">
    <property type="entry name" value="Shikimate_kinase/TSH1"/>
</dbReference>
<dbReference type="Gene3D" id="3.40.50.300">
    <property type="entry name" value="P-loop containing nucleotide triphosphate hydrolases"/>
    <property type="match status" value="1"/>
</dbReference>
<dbReference type="Pfam" id="PF01202">
    <property type="entry name" value="SKI"/>
    <property type="match status" value="1"/>
</dbReference>
<keyword evidence="3" id="KW-0547">Nucleotide-binding</keyword>
<evidence type="ECO:0000256" key="2">
    <source>
        <dbReference type="ARBA" id="ARBA00022679"/>
    </source>
</evidence>
<dbReference type="InterPro" id="IPR027417">
    <property type="entry name" value="P-loop_NTPase"/>
</dbReference>
<accession>M1PWY1</accession>
<proteinExistence type="inferred from homology"/>
<dbReference type="EMBL" id="JX684102">
    <property type="protein sequence ID" value="AGF93669.1"/>
    <property type="molecule type" value="Genomic_DNA"/>
</dbReference>